<proteinExistence type="predicted"/>
<reference evidence="2 3" key="1">
    <citation type="journal article" date="2020" name="Nat. Commun.">
        <title>Genome of Tripterygium wilfordii and identification of cytochrome P450 involved in triptolide biosynthesis.</title>
        <authorList>
            <person name="Tu L."/>
            <person name="Su P."/>
            <person name="Zhang Z."/>
            <person name="Gao L."/>
            <person name="Wang J."/>
            <person name="Hu T."/>
            <person name="Zhou J."/>
            <person name="Zhang Y."/>
            <person name="Zhao Y."/>
            <person name="Liu Y."/>
            <person name="Song Y."/>
            <person name="Tong Y."/>
            <person name="Lu Y."/>
            <person name="Yang J."/>
            <person name="Xu C."/>
            <person name="Jia M."/>
            <person name="Peters R.J."/>
            <person name="Huang L."/>
            <person name="Gao W."/>
        </authorList>
    </citation>
    <scope>NUCLEOTIDE SEQUENCE [LARGE SCALE GENOMIC DNA]</scope>
    <source>
        <strain evidence="3">cv. XIE 37</strain>
        <tissue evidence="2">Leaf</tissue>
    </source>
</reference>
<evidence type="ECO:0000313" key="2">
    <source>
        <dbReference type="EMBL" id="KAF5737727.1"/>
    </source>
</evidence>
<feature type="region of interest" description="Disordered" evidence="1">
    <location>
        <begin position="1"/>
        <end position="21"/>
    </location>
</feature>
<evidence type="ECO:0000256" key="1">
    <source>
        <dbReference type="SAM" id="MobiDB-lite"/>
    </source>
</evidence>
<comment type="caution">
    <text evidence="2">The sequence shown here is derived from an EMBL/GenBank/DDBJ whole genome shotgun (WGS) entry which is preliminary data.</text>
</comment>
<organism evidence="2 3">
    <name type="scientific">Tripterygium wilfordii</name>
    <name type="common">Thunder God vine</name>
    <dbReference type="NCBI Taxonomy" id="458696"/>
    <lineage>
        <taxon>Eukaryota</taxon>
        <taxon>Viridiplantae</taxon>
        <taxon>Streptophyta</taxon>
        <taxon>Embryophyta</taxon>
        <taxon>Tracheophyta</taxon>
        <taxon>Spermatophyta</taxon>
        <taxon>Magnoliopsida</taxon>
        <taxon>eudicotyledons</taxon>
        <taxon>Gunneridae</taxon>
        <taxon>Pentapetalae</taxon>
        <taxon>rosids</taxon>
        <taxon>fabids</taxon>
        <taxon>Celastrales</taxon>
        <taxon>Celastraceae</taxon>
        <taxon>Tripterygium</taxon>
    </lineage>
</organism>
<dbReference type="Proteomes" id="UP000593562">
    <property type="component" value="Unassembled WGS sequence"/>
</dbReference>
<dbReference type="InParanoid" id="A0A7J7CUF5"/>
<name>A0A7J7CUF5_TRIWF</name>
<accession>A0A7J7CUF5</accession>
<dbReference type="AlphaFoldDB" id="A0A7J7CUF5"/>
<keyword evidence="3" id="KW-1185">Reference proteome</keyword>
<gene>
    <name evidence="2" type="ORF">HS088_TW13G00616</name>
</gene>
<sequence>MAARHSQSRTLNPRVVPNRNPPLQHSLFARFSQAYPPLSVTASDSAAHDSLSEAASQIRKNVLFQEMKTRFGNPVKNYRVSDLRVTR</sequence>
<evidence type="ECO:0000313" key="3">
    <source>
        <dbReference type="Proteomes" id="UP000593562"/>
    </source>
</evidence>
<protein>
    <submittedName>
        <fullName evidence="2">Uncharacterized protein</fullName>
    </submittedName>
</protein>
<feature type="compositionally biased region" description="Low complexity" evidence="1">
    <location>
        <begin position="12"/>
        <end position="21"/>
    </location>
</feature>
<dbReference type="EMBL" id="JAAARO010000013">
    <property type="protein sequence ID" value="KAF5737727.1"/>
    <property type="molecule type" value="Genomic_DNA"/>
</dbReference>